<dbReference type="AlphaFoldDB" id="A0AAE4CKM0"/>
<accession>A0AAE4CKM0</accession>
<dbReference type="Proteomes" id="UP001180845">
    <property type="component" value="Unassembled WGS sequence"/>
</dbReference>
<evidence type="ECO:0000256" key="4">
    <source>
        <dbReference type="ARBA" id="ARBA00016471"/>
    </source>
</evidence>
<dbReference type="InterPro" id="IPR036043">
    <property type="entry name" value="Phosphoglycerate_kinase_sf"/>
</dbReference>
<dbReference type="GO" id="GO:0006094">
    <property type="term" value="P:gluconeogenesis"/>
    <property type="evidence" value="ECO:0007669"/>
    <property type="project" value="TreeGrafter"/>
</dbReference>
<evidence type="ECO:0000256" key="2">
    <source>
        <dbReference type="ARBA" id="ARBA00004838"/>
    </source>
</evidence>
<keyword evidence="5 10" id="KW-0808">Transferase</keyword>
<dbReference type="PRINTS" id="PR00477">
    <property type="entry name" value="PHGLYCKINASE"/>
</dbReference>
<dbReference type="InterPro" id="IPR015824">
    <property type="entry name" value="Phosphoglycerate_kinase_N"/>
</dbReference>
<protein>
    <recommendedName>
        <fullName evidence="4 10">Phosphoglycerate kinase</fullName>
        <ecNumber evidence="3 10">2.7.2.3</ecNumber>
    </recommendedName>
</protein>
<comment type="catalytic activity">
    <reaction evidence="1 10">
        <text>(2R)-3-phosphoglycerate + ATP = (2R)-3-phospho-glyceroyl phosphate + ADP</text>
        <dbReference type="Rhea" id="RHEA:14801"/>
        <dbReference type="ChEBI" id="CHEBI:30616"/>
        <dbReference type="ChEBI" id="CHEBI:57604"/>
        <dbReference type="ChEBI" id="CHEBI:58272"/>
        <dbReference type="ChEBI" id="CHEBI:456216"/>
        <dbReference type="EC" id="2.7.2.3"/>
    </reaction>
</comment>
<evidence type="ECO:0000256" key="3">
    <source>
        <dbReference type="ARBA" id="ARBA00013061"/>
    </source>
</evidence>
<evidence type="ECO:0000256" key="1">
    <source>
        <dbReference type="ARBA" id="ARBA00000642"/>
    </source>
</evidence>
<keyword evidence="12" id="KW-1185">Reference proteome</keyword>
<dbReference type="Pfam" id="PF00162">
    <property type="entry name" value="PGK"/>
    <property type="match status" value="1"/>
</dbReference>
<gene>
    <name evidence="11" type="ORF">JOF55_001421</name>
</gene>
<evidence type="ECO:0000256" key="9">
    <source>
        <dbReference type="ARBA" id="ARBA00023152"/>
    </source>
</evidence>
<dbReference type="GO" id="GO:0004618">
    <property type="term" value="F:phosphoglycerate kinase activity"/>
    <property type="evidence" value="ECO:0007669"/>
    <property type="project" value="UniProtKB-EC"/>
</dbReference>
<evidence type="ECO:0000256" key="7">
    <source>
        <dbReference type="ARBA" id="ARBA00022777"/>
    </source>
</evidence>
<evidence type="ECO:0000256" key="10">
    <source>
        <dbReference type="RuleBase" id="RU000532"/>
    </source>
</evidence>
<dbReference type="EMBL" id="JAVDXW010000001">
    <property type="protein sequence ID" value="MDR7301240.1"/>
    <property type="molecule type" value="Genomic_DNA"/>
</dbReference>
<evidence type="ECO:0000256" key="8">
    <source>
        <dbReference type="ARBA" id="ARBA00022840"/>
    </source>
</evidence>
<dbReference type="Gene3D" id="3.40.50.1260">
    <property type="entry name" value="Phosphoglycerate kinase, N-terminal domain"/>
    <property type="match status" value="2"/>
</dbReference>
<name>A0AAE4CKM0_9ACTN</name>
<keyword evidence="7 10" id="KW-0418">Kinase</keyword>
<evidence type="ECO:0000256" key="5">
    <source>
        <dbReference type="ARBA" id="ARBA00022679"/>
    </source>
</evidence>
<evidence type="ECO:0000313" key="11">
    <source>
        <dbReference type="EMBL" id="MDR7301240.1"/>
    </source>
</evidence>
<reference evidence="11" key="1">
    <citation type="submission" date="2023-07" db="EMBL/GenBank/DDBJ databases">
        <title>Sequencing the genomes of 1000 actinobacteria strains.</title>
        <authorList>
            <person name="Klenk H.-P."/>
        </authorList>
    </citation>
    <scope>NUCLEOTIDE SEQUENCE</scope>
    <source>
        <strain evidence="11">DSM 45977</strain>
    </source>
</reference>
<dbReference type="PANTHER" id="PTHR11406:SF23">
    <property type="entry name" value="PHOSPHOGLYCERATE KINASE 1, CHLOROPLASTIC-RELATED"/>
    <property type="match status" value="1"/>
</dbReference>
<dbReference type="PANTHER" id="PTHR11406">
    <property type="entry name" value="PHOSPHOGLYCERATE KINASE"/>
    <property type="match status" value="1"/>
</dbReference>
<dbReference type="EC" id="2.7.2.3" evidence="3 10"/>
<keyword evidence="8" id="KW-0067">ATP-binding</keyword>
<evidence type="ECO:0000256" key="6">
    <source>
        <dbReference type="ARBA" id="ARBA00022741"/>
    </source>
</evidence>
<dbReference type="RefSeq" id="WP_310271362.1">
    <property type="nucleotide sequence ID" value="NZ_JAVDXW010000001.1"/>
</dbReference>
<comment type="caution">
    <text evidence="11">The sequence shown here is derived from an EMBL/GenBank/DDBJ whole genome shotgun (WGS) entry which is preliminary data.</text>
</comment>
<dbReference type="GO" id="GO:0005524">
    <property type="term" value="F:ATP binding"/>
    <property type="evidence" value="ECO:0007669"/>
    <property type="project" value="UniProtKB-KW"/>
</dbReference>
<dbReference type="GO" id="GO:0006096">
    <property type="term" value="P:glycolytic process"/>
    <property type="evidence" value="ECO:0007669"/>
    <property type="project" value="UniProtKB-KW"/>
</dbReference>
<dbReference type="GO" id="GO:0043531">
    <property type="term" value="F:ADP binding"/>
    <property type="evidence" value="ECO:0007669"/>
    <property type="project" value="TreeGrafter"/>
</dbReference>
<comment type="pathway">
    <text evidence="2">Carbohydrate degradation; glycolysis; pyruvate from D-glyceraldehyde 3-phosphate: step 2/5.</text>
</comment>
<dbReference type="InterPro" id="IPR001576">
    <property type="entry name" value="Phosphoglycerate_kinase"/>
</dbReference>
<keyword evidence="6" id="KW-0547">Nucleotide-binding</keyword>
<evidence type="ECO:0000313" key="12">
    <source>
        <dbReference type="Proteomes" id="UP001180845"/>
    </source>
</evidence>
<sequence>MDPELISTARIDSELADLERLVESGARVAVLSHQGSHRDGSATSLEHVTEHLARRLNRPVRYFPENASDEAVRVSRNMHPGDIVVFGNTRHHAGEEQGDAALAYRFAQLGDQVAVGGFSKAHRAHASNTGLLEHLPGFAAGSLVTEARFLSSWAGERPDTCSAAILGGRKPEKTLIGLVHFAETCDLVIPAGVVLNTVLRALGHDVADSDLGTKPAACLDAAREVLASGNARLHVPRTVWAAPDDGTTPRAAHPVAIEDGVPDGHAIVDFALEPWAAELLGKTGRTVLAGTPTRYLDGHREASDAILASLEPVAGTTLLLGGDTVAELPWSGPVATGGGSALELLATGTCAVLDALRNNTRLAVSNLPHDVPGEVNT</sequence>
<dbReference type="SUPFAM" id="SSF53748">
    <property type="entry name" value="Phosphoglycerate kinase"/>
    <property type="match status" value="1"/>
</dbReference>
<organism evidence="11 12">
    <name type="scientific">Haloactinomyces albus</name>
    <dbReference type="NCBI Taxonomy" id="1352928"/>
    <lineage>
        <taxon>Bacteria</taxon>
        <taxon>Bacillati</taxon>
        <taxon>Actinomycetota</taxon>
        <taxon>Actinomycetes</taxon>
        <taxon>Actinopolysporales</taxon>
        <taxon>Actinopolysporaceae</taxon>
        <taxon>Haloactinomyces</taxon>
    </lineage>
</organism>
<proteinExistence type="inferred from homology"/>
<dbReference type="GO" id="GO:0005829">
    <property type="term" value="C:cytosol"/>
    <property type="evidence" value="ECO:0007669"/>
    <property type="project" value="TreeGrafter"/>
</dbReference>
<keyword evidence="9" id="KW-0324">Glycolysis</keyword>
<comment type="similarity">
    <text evidence="10">Belongs to the phosphoglycerate kinase family.</text>
</comment>